<dbReference type="Proteomes" id="UP000216246">
    <property type="component" value="Chromosome"/>
</dbReference>
<proteinExistence type="predicted"/>
<name>A0AAC9VTA0_9MYCO</name>
<accession>A0AAC9VTA0</accession>
<dbReference type="Pfam" id="PF10899">
    <property type="entry name" value="AbiGi"/>
    <property type="match status" value="1"/>
</dbReference>
<organism evidence="1 2">
    <name type="scientific">Mycobacterium marseillense</name>
    <dbReference type="NCBI Taxonomy" id="701042"/>
    <lineage>
        <taxon>Bacteria</taxon>
        <taxon>Bacillati</taxon>
        <taxon>Actinomycetota</taxon>
        <taxon>Actinomycetes</taxon>
        <taxon>Mycobacteriales</taxon>
        <taxon>Mycobacteriaceae</taxon>
        <taxon>Mycobacterium</taxon>
        <taxon>Mycobacterium avium complex (MAC)</taxon>
    </lineage>
</organism>
<dbReference type="AlphaFoldDB" id="A0AAC9VTA0"/>
<dbReference type="EMBL" id="CP023147">
    <property type="protein sequence ID" value="ASW89730.1"/>
    <property type="molecule type" value="Genomic_DNA"/>
</dbReference>
<reference evidence="1 2" key="1">
    <citation type="submission" date="2017-08" db="EMBL/GenBank/DDBJ databases">
        <title>Phylogentic analysis of Mycobacterium avium complex whole genomes.</title>
        <authorList>
            <person name="Caverly L.J."/>
            <person name="Spilker T."/>
            <person name="LiPuma J."/>
        </authorList>
    </citation>
    <scope>NUCLEOTIDE SEQUENCE [LARGE SCALE GENOMIC DNA]</scope>
    <source>
        <strain evidence="1 2">FLAC0026</strain>
    </source>
</reference>
<dbReference type="RefSeq" id="WP_095576812.1">
    <property type="nucleotide sequence ID" value="NZ_CP023147.1"/>
</dbReference>
<evidence type="ECO:0000313" key="2">
    <source>
        <dbReference type="Proteomes" id="UP000216246"/>
    </source>
</evidence>
<evidence type="ECO:0000313" key="1">
    <source>
        <dbReference type="EMBL" id="ASW89730.1"/>
    </source>
</evidence>
<gene>
    <name evidence="1" type="ORF">CKJ54_07395</name>
</gene>
<protein>
    <submittedName>
        <fullName evidence="1">Uncharacterized protein</fullName>
    </submittedName>
</protein>
<dbReference type="InterPro" id="IPR021223">
    <property type="entry name" value="AbiGi"/>
</dbReference>
<sequence length="244" mass="27792">MTTIEDMLHRRNDLSTFLVHFTRPTEAGSGFDALTSILMERQIEARTAYGLARSHSDSAVVQTQKVVCFTETPLEHSWTMTRQLDERRASNFAPYGLAFTKPYARRNGCNPVWYINQTRGTDWPTPALNAAVAAETRPYSDRNSIFRITPFIEQMGDWSQGSVARKEFWWEREWRHVGHFYFTPDHTVAVLASEAQHADLKAMLSGDLRWGPRSVPILDPEWGLERMIAVMSGVAEEDLGPFPG</sequence>
<dbReference type="KEGG" id="mmal:CKJ54_07395"/>